<dbReference type="EMBL" id="GBHO01010374">
    <property type="protein sequence ID" value="JAG33230.1"/>
    <property type="molecule type" value="Transcribed_RNA"/>
</dbReference>
<dbReference type="AlphaFoldDB" id="A0A0A9YUI5"/>
<feature type="non-terminal residue" evidence="1">
    <location>
        <position position="104"/>
    </location>
</feature>
<accession>A0A0A9YUI5</accession>
<feature type="non-terminal residue" evidence="1">
    <location>
        <position position="1"/>
    </location>
</feature>
<sequence>CRIIHESMRLHSLRQLNHLDNAHANVIDLLLTDIDGVSLRATEPLVEADVAHPPFEFTLPITPYSHSVFTSPEFTFNFRKSDYTAMNSYLASCDWSFIHSSPIE</sequence>
<organism evidence="1">
    <name type="scientific">Lygus hesperus</name>
    <name type="common">Western plant bug</name>
    <dbReference type="NCBI Taxonomy" id="30085"/>
    <lineage>
        <taxon>Eukaryota</taxon>
        <taxon>Metazoa</taxon>
        <taxon>Ecdysozoa</taxon>
        <taxon>Arthropoda</taxon>
        <taxon>Hexapoda</taxon>
        <taxon>Insecta</taxon>
        <taxon>Pterygota</taxon>
        <taxon>Neoptera</taxon>
        <taxon>Paraneoptera</taxon>
        <taxon>Hemiptera</taxon>
        <taxon>Heteroptera</taxon>
        <taxon>Panheteroptera</taxon>
        <taxon>Cimicomorpha</taxon>
        <taxon>Miridae</taxon>
        <taxon>Mirini</taxon>
        <taxon>Lygus</taxon>
    </lineage>
</organism>
<protein>
    <submittedName>
        <fullName evidence="1">Uncharacterized protein</fullName>
    </submittedName>
</protein>
<gene>
    <name evidence="1" type="ORF">CM83_105525</name>
</gene>
<reference evidence="1" key="2">
    <citation type="submission" date="2014-07" db="EMBL/GenBank/DDBJ databases">
        <authorList>
            <person name="Hull J."/>
        </authorList>
    </citation>
    <scope>NUCLEOTIDE SEQUENCE</scope>
</reference>
<evidence type="ECO:0000313" key="1">
    <source>
        <dbReference type="EMBL" id="JAG33230.1"/>
    </source>
</evidence>
<name>A0A0A9YUI5_LYGHE</name>
<proteinExistence type="predicted"/>
<reference evidence="1" key="1">
    <citation type="journal article" date="2014" name="PLoS ONE">
        <title>Transcriptome-Based Identification of ABC Transporters in the Western Tarnished Plant Bug Lygus hesperus.</title>
        <authorList>
            <person name="Hull J.J."/>
            <person name="Chaney K."/>
            <person name="Geib S.M."/>
            <person name="Fabrick J.A."/>
            <person name="Brent C.S."/>
            <person name="Walsh D."/>
            <person name="Lavine L.C."/>
        </authorList>
    </citation>
    <scope>NUCLEOTIDE SEQUENCE</scope>
</reference>